<keyword evidence="10" id="KW-1185">Reference proteome</keyword>
<name>A0ABS6JKH2_9BACI</name>
<dbReference type="Pfam" id="PF03600">
    <property type="entry name" value="CitMHS"/>
    <property type="match status" value="1"/>
</dbReference>
<evidence type="ECO:0000313" key="9">
    <source>
        <dbReference type="EMBL" id="MBU9713317.1"/>
    </source>
</evidence>
<dbReference type="EMBL" id="JAHQCS010000131">
    <property type="protein sequence ID" value="MBU9713317.1"/>
    <property type="molecule type" value="Genomic_DNA"/>
</dbReference>
<reference evidence="9 10" key="1">
    <citation type="submission" date="2021-06" db="EMBL/GenBank/DDBJ databases">
        <title>Bacillus sp. RD4P76, an endophyte from a halophyte.</title>
        <authorList>
            <person name="Sun J.-Q."/>
        </authorList>
    </citation>
    <scope>NUCLEOTIDE SEQUENCE [LARGE SCALE GENOMIC DNA]</scope>
    <source>
        <strain evidence="9 10">CGMCC 1.15917</strain>
    </source>
</reference>
<comment type="caution">
    <text evidence="9">The sequence shown here is derived from an EMBL/GenBank/DDBJ whole genome shotgun (WGS) entry which is preliminary data.</text>
</comment>
<evidence type="ECO:0000256" key="4">
    <source>
        <dbReference type="ARBA" id="ARBA00022737"/>
    </source>
</evidence>
<dbReference type="RefSeq" id="WP_217067474.1">
    <property type="nucleotide sequence ID" value="NZ_JAHQCS010000131.1"/>
</dbReference>
<evidence type="ECO:0000256" key="2">
    <source>
        <dbReference type="ARBA" id="ARBA00022448"/>
    </source>
</evidence>
<evidence type="ECO:0000256" key="3">
    <source>
        <dbReference type="ARBA" id="ARBA00022692"/>
    </source>
</evidence>
<feature type="transmembrane region" description="Helical" evidence="7">
    <location>
        <begin position="139"/>
        <end position="165"/>
    </location>
</feature>
<dbReference type="InterPro" id="IPR051679">
    <property type="entry name" value="DASS-Related_Transporters"/>
</dbReference>
<dbReference type="PROSITE" id="PS51202">
    <property type="entry name" value="RCK_C"/>
    <property type="match status" value="2"/>
</dbReference>
<dbReference type="Proteomes" id="UP000784880">
    <property type="component" value="Unassembled WGS sequence"/>
</dbReference>
<feature type="transmembrane region" description="Helical" evidence="7">
    <location>
        <begin position="527"/>
        <end position="546"/>
    </location>
</feature>
<feature type="transmembrane region" description="Helical" evidence="7">
    <location>
        <begin position="445"/>
        <end position="461"/>
    </location>
</feature>
<sequence length="586" mass="64599">MSLEMGLTFLIIGTVFTFLLKGWLSPDYALFSALALLMLLNVISTEEALKGFSNEGVLTVILLLAIGKVVQKSSIIQRIVDTLLSKSKKLSMTLMKMMFPVSMISAVLNNTPIVAMLLPVVQEWGKKQLISPSKLLIPLSYAAILGGTITLVGTSTNLILHGLLVEKGQPGFSMFDFAIIGIPVALLGILYISFIGSLFLPSKTNLSETFQKTQDNFFSEYVIPKGSILSGKTVADGSLRALKTAYLIKIKRGKDIFTSPSSTFVLQEGDQLIFSGDVKSIITLHDSNDLILSEKKRNMEEVKTNGQYMEVVISHYSPLINKRINNSQFRSRYQAVILAIRRKNKVVYSRVGNERLQPGDTLLLLTTKDFYRTWHHSPDFYFLSSIKPDNKTLTHERTVLFILGGFLILLSFQLIPILQAALLTVLSLLFTRVVSFSEFKQSTDLSIYLVMSCSIGIGYAIENTGIAQLGANGLLLIYNHLGVFALFVALYVMTNVLTEIINNIGSAVMMFPIGYKVAIISGIDPTTIILLLAIAASLSFITPIGYQTNLLIFGPGGYRLMDYVKIGLPLSVLCMFITVSILVFTI</sequence>
<feature type="transmembrane region" description="Helical" evidence="7">
    <location>
        <begin position="177"/>
        <end position="200"/>
    </location>
</feature>
<proteinExistence type="predicted"/>
<dbReference type="PANTHER" id="PTHR43652:SF2">
    <property type="entry name" value="BASIC AMINO ACID ANTIPORTER YFCC-RELATED"/>
    <property type="match status" value="1"/>
</dbReference>
<dbReference type="PANTHER" id="PTHR43652">
    <property type="entry name" value="BASIC AMINO ACID ANTIPORTER YFCC-RELATED"/>
    <property type="match status" value="1"/>
</dbReference>
<accession>A0ABS6JKH2</accession>
<organism evidence="9 10">
    <name type="scientific">Evansella tamaricis</name>
    <dbReference type="NCBI Taxonomy" id="2069301"/>
    <lineage>
        <taxon>Bacteria</taxon>
        <taxon>Bacillati</taxon>
        <taxon>Bacillota</taxon>
        <taxon>Bacilli</taxon>
        <taxon>Bacillales</taxon>
        <taxon>Bacillaceae</taxon>
        <taxon>Evansella</taxon>
    </lineage>
</organism>
<feature type="transmembrane region" description="Helical" evidence="7">
    <location>
        <begin position="30"/>
        <end position="49"/>
    </location>
</feature>
<keyword evidence="3 7" id="KW-0812">Transmembrane</keyword>
<gene>
    <name evidence="9" type="ORF">KS419_16415</name>
</gene>
<keyword evidence="5 7" id="KW-1133">Transmembrane helix</keyword>
<evidence type="ECO:0000256" key="5">
    <source>
        <dbReference type="ARBA" id="ARBA00022989"/>
    </source>
</evidence>
<feature type="transmembrane region" description="Helical" evidence="7">
    <location>
        <begin position="399"/>
        <end position="425"/>
    </location>
</feature>
<keyword evidence="4" id="KW-0677">Repeat</keyword>
<comment type="subcellular location">
    <subcellularLocation>
        <location evidence="1">Membrane</location>
        <topology evidence="1">Multi-pass membrane protein</topology>
    </subcellularLocation>
</comment>
<feature type="transmembrane region" description="Helical" evidence="7">
    <location>
        <begin position="7"/>
        <end position="24"/>
    </location>
</feature>
<feature type="transmembrane region" description="Helical" evidence="7">
    <location>
        <begin position="500"/>
        <end position="520"/>
    </location>
</feature>
<dbReference type="Pfam" id="PF02080">
    <property type="entry name" value="TrkA_C"/>
    <property type="match status" value="2"/>
</dbReference>
<feature type="transmembrane region" description="Helical" evidence="7">
    <location>
        <begin position="473"/>
        <end position="494"/>
    </location>
</feature>
<feature type="domain" description="RCK C-terminal" evidence="8">
    <location>
        <begin position="297"/>
        <end position="380"/>
    </location>
</feature>
<dbReference type="InterPro" id="IPR004680">
    <property type="entry name" value="Cit_transptr-like_dom"/>
</dbReference>
<evidence type="ECO:0000256" key="1">
    <source>
        <dbReference type="ARBA" id="ARBA00004141"/>
    </source>
</evidence>
<feature type="transmembrane region" description="Helical" evidence="7">
    <location>
        <begin position="566"/>
        <end position="585"/>
    </location>
</feature>
<feature type="domain" description="RCK C-terminal" evidence="8">
    <location>
        <begin position="205"/>
        <end position="290"/>
    </location>
</feature>
<evidence type="ECO:0000313" key="10">
    <source>
        <dbReference type="Proteomes" id="UP000784880"/>
    </source>
</evidence>
<feature type="transmembrane region" description="Helical" evidence="7">
    <location>
        <begin position="97"/>
        <end position="118"/>
    </location>
</feature>
<evidence type="ECO:0000256" key="6">
    <source>
        <dbReference type="ARBA" id="ARBA00023136"/>
    </source>
</evidence>
<keyword evidence="6 7" id="KW-0472">Membrane</keyword>
<keyword evidence="2" id="KW-0813">Transport</keyword>
<protein>
    <submittedName>
        <fullName evidence="9">SLC13 family permease</fullName>
    </submittedName>
</protein>
<feature type="transmembrane region" description="Helical" evidence="7">
    <location>
        <begin position="56"/>
        <end position="77"/>
    </location>
</feature>
<dbReference type="InterPro" id="IPR006037">
    <property type="entry name" value="RCK_C"/>
</dbReference>
<evidence type="ECO:0000259" key="8">
    <source>
        <dbReference type="PROSITE" id="PS51202"/>
    </source>
</evidence>
<evidence type="ECO:0000256" key="7">
    <source>
        <dbReference type="SAM" id="Phobius"/>
    </source>
</evidence>